<dbReference type="SUPFAM" id="SSF46689">
    <property type="entry name" value="Homeodomain-like"/>
    <property type="match status" value="2"/>
</dbReference>
<keyword evidence="2" id="KW-0804">Transcription</keyword>
<organism evidence="4 5">
    <name type="scientific">Maritalea mobilis</name>
    <dbReference type="NCBI Taxonomy" id="483324"/>
    <lineage>
        <taxon>Bacteria</taxon>
        <taxon>Pseudomonadati</taxon>
        <taxon>Pseudomonadota</taxon>
        <taxon>Alphaproteobacteria</taxon>
        <taxon>Hyphomicrobiales</taxon>
        <taxon>Devosiaceae</taxon>
        <taxon>Maritalea</taxon>
    </lineage>
</organism>
<gene>
    <name evidence="4" type="ORF">ATL17_1208</name>
</gene>
<dbReference type="InterPro" id="IPR018060">
    <property type="entry name" value="HTH_AraC"/>
</dbReference>
<dbReference type="PANTHER" id="PTHR47893">
    <property type="entry name" value="REGULATORY PROTEIN PCHR"/>
    <property type="match status" value="1"/>
</dbReference>
<sequence>MVCHVVMDTVDLSPVTSVSLNKNALQVRDSVFCDSHCEQFSAQDVLLRFANDRGEGAVEFIEFCPEFNVILSKCFWKDKGYLRYQGEGWVRFNFSLASDATFVFDDAGAFDLKGSELRVFHQPEGVACEHFIHGNASSECVTLSVHESYLRQRLQDMPELSGSCLGQLSFGDNPFFFERFWQTPQTLRIVRELLYVPYQGALRYNYVRAKCEELLIAAFHTMILTDRTPMPLRMRDGDWDRIDQARKHIEDDLVQVPAVPELARLVGLNRNKLSYGFKHKFNMSIGQYIVTKRMELAWYMLERDRCSVSEVAALVGYEHVASFSAAFKAHFGLSPKLVALPR</sequence>
<dbReference type="InterPro" id="IPR009057">
    <property type="entry name" value="Homeodomain-like_sf"/>
</dbReference>
<evidence type="ECO:0000313" key="5">
    <source>
        <dbReference type="Proteomes" id="UP000295391"/>
    </source>
</evidence>
<keyword evidence="1" id="KW-0805">Transcription regulation</keyword>
<proteinExistence type="predicted"/>
<dbReference type="EMBL" id="SNYR01000001">
    <property type="protein sequence ID" value="TDQ67201.1"/>
    <property type="molecule type" value="Genomic_DNA"/>
</dbReference>
<protein>
    <submittedName>
        <fullName evidence="4">AraC family transcriptional regulator</fullName>
    </submittedName>
</protein>
<reference evidence="4 5" key="1">
    <citation type="submission" date="2019-03" db="EMBL/GenBank/DDBJ databases">
        <title>Genomic Encyclopedia of Type Strains, Phase III (KMG-III): the genomes of soil and plant-associated and newly described type strains.</title>
        <authorList>
            <person name="Whitman W."/>
        </authorList>
    </citation>
    <scope>NUCLEOTIDE SEQUENCE [LARGE SCALE GENOMIC DNA]</scope>
    <source>
        <strain evidence="4 5">CGMCC 1.7002</strain>
    </source>
</reference>
<evidence type="ECO:0000313" key="4">
    <source>
        <dbReference type="EMBL" id="TDQ67201.1"/>
    </source>
</evidence>
<dbReference type="Proteomes" id="UP000295391">
    <property type="component" value="Unassembled WGS sequence"/>
</dbReference>
<feature type="domain" description="HTH araC/xylS-type" evidence="3">
    <location>
        <begin position="243"/>
        <end position="341"/>
    </location>
</feature>
<name>A0A4R6VUN0_9HYPH</name>
<dbReference type="GO" id="GO:0043565">
    <property type="term" value="F:sequence-specific DNA binding"/>
    <property type="evidence" value="ECO:0007669"/>
    <property type="project" value="InterPro"/>
</dbReference>
<dbReference type="InterPro" id="IPR053142">
    <property type="entry name" value="PchR_regulatory_protein"/>
</dbReference>
<dbReference type="Pfam" id="PF12833">
    <property type="entry name" value="HTH_18"/>
    <property type="match status" value="1"/>
</dbReference>
<dbReference type="AlphaFoldDB" id="A0A4R6VUN0"/>
<evidence type="ECO:0000256" key="1">
    <source>
        <dbReference type="ARBA" id="ARBA00023015"/>
    </source>
</evidence>
<dbReference type="Gene3D" id="1.10.10.60">
    <property type="entry name" value="Homeodomain-like"/>
    <property type="match status" value="1"/>
</dbReference>
<keyword evidence="5" id="KW-1185">Reference proteome</keyword>
<evidence type="ECO:0000259" key="3">
    <source>
        <dbReference type="PROSITE" id="PS01124"/>
    </source>
</evidence>
<accession>A0A4R6VUN0</accession>
<comment type="caution">
    <text evidence="4">The sequence shown here is derived from an EMBL/GenBank/DDBJ whole genome shotgun (WGS) entry which is preliminary data.</text>
</comment>
<dbReference type="SMART" id="SM00342">
    <property type="entry name" value="HTH_ARAC"/>
    <property type="match status" value="1"/>
</dbReference>
<dbReference type="PANTHER" id="PTHR47893:SF1">
    <property type="entry name" value="REGULATORY PROTEIN PCHR"/>
    <property type="match status" value="1"/>
</dbReference>
<dbReference type="PROSITE" id="PS01124">
    <property type="entry name" value="HTH_ARAC_FAMILY_2"/>
    <property type="match status" value="1"/>
</dbReference>
<dbReference type="GO" id="GO:0003700">
    <property type="term" value="F:DNA-binding transcription factor activity"/>
    <property type="evidence" value="ECO:0007669"/>
    <property type="project" value="InterPro"/>
</dbReference>
<evidence type="ECO:0000256" key="2">
    <source>
        <dbReference type="ARBA" id="ARBA00023163"/>
    </source>
</evidence>